<gene>
    <name evidence="1" type="ORF">Q0S36_00545</name>
</gene>
<evidence type="ECO:0000313" key="2">
    <source>
        <dbReference type="Proteomes" id="UP001174315"/>
    </source>
</evidence>
<comment type="caution">
    <text evidence="1">The sequence shown here is derived from an EMBL/GenBank/DDBJ whole genome shotgun (WGS) entry which is preliminary data.</text>
</comment>
<evidence type="ECO:0000313" key="1">
    <source>
        <dbReference type="EMBL" id="MDN8667820.1"/>
    </source>
</evidence>
<dbReference type="EMBL" id="JAUKNN010000001">
    <property type="protein sequence ID" value="MDN8667820.1"/>
    <property type="molecule type" value="Genomic_DNA"/>
</dbReference>
<evidence type="ECO:0008006" key="3">
    <source>
        <dbReference type="Google" id="ProtNLM"/>
    </source>
</evidence>
<name>A0ABT8Q7K8_9GAMM</name>
<proteinExistence type="predicted"/>
<accession>A0ABT8Q7K8</accession>
<keyword evidence="2" id="KW-1185">Reference proteome</keyword>
<protein>
    <recommendedName>
        <fullName evidence="3">DUF4365 domain-containing protein</fullName>
    </recommendedName>
</protein>
<dbReference type="Proteomes" id="UP001174315">
    <property type="component" value="Unassembled WGS sequence"/>
</dbReference>
<sequence>MDRPDTQVIGVLAEDEVKTLFMRWGWNPGIHRIDRGYDLFVTPGEPFKDRSFFVQVKGTARETLGVVSAPVSKKRLRQYAEASHPVVLVRAIKNDFYWLDAQQWCATHQELLSGIGDRSIQFDRGQLLADRERFEEFLHRAFLATATRQIEDTAGLGHLSETLTNLFARASSETPAPSVQRFEEPALQDLTRELRVSFRAGEGPENRTRLREAIALGLPRTVDVKDLHLTGQSVYGKKVGPLAGQLTLTPLNAEPLNLLLYPGAKPSITALALPLPAERFKGLQHGAVSNERLKSLLNFSMLPGKQYPACSDIDISFGLRSNVLTGRPLRQFHELSSLPAWAEQMLSHREAHLEMQAEDGHGVLALPAAFVDHFEGVIRLAWALGRLHAVTRVLQSEFSLPDDFELTERDLDDISFAFRLLRGDQLSITPGPIEVEPKVDIDYSKQFEMLITTNFVVAIAGQEVGGIPAIVELLNFNIVPILGTNRLRLEGGPEGRALVYYDEHDDKEGLMRRAGQTTS</sequence>
<organism evidence="1 2">
    <name type="scientific">Stenotrophomonas indicatrix</name>
    <dbReference type="NCBI Taxonomy" id="2045451"/>
    <lineage>
        <taxon>Bacteria</taxon>
        <taxon>Pseudomonadati</taxon>
        <taxon>Pseudomonadota</taxon>
        <taxon>Gammaproteobacteria</taxon>
        <taxon>Lysobacterales</taxon>
        <taxon>Lysobacteraceae</taxon>
        <taxon>Stenotrophomonas</taxon>
    </lineage>
</organism>
<dbReference type="RefSeq" id="WP_301868524.1">
    <property type="nucleotide sequence ID" value="NZ_JAUKNN010000001.1"/>
</dbReference>
<reference evidence="1" key="1">
    <citation type="submission" date="2023-07" db="EMBL/GenBank/DDBJ databases">
        <title>Stenotrophomonas isolates from soil.</title>
        <authorList>
            <person name="Sharma V."/>
            <person name="Zur-Pinska J."/>
            <person name="Hay A.G."/>
        </authorList>
    </citation>
    <scope>NUCLEOTIDE SEQUENCE</scope>
    <source>
        <strain evidence="1">C2</strain>
    </source>
</reference>